<dbReference type="InterPro" id="IPR000595">
    <property type="entry name" value="cNMP-bd_dom"/>
</dbReference>
<name>A0ABN2XHX7_9ACTN</name>
<dbReference type="SUPFAM" id="SSF46785">
    <property type="entry name" value="Winged helix' DNA-binding domain"/>
    <property type="match status" value="1"/>
</dbReference>
<dbReference type="EMBL" id="BAAANS010000041">
    <property type="protein sequence ID" value="GAA2111779.1"/>
    <property type="molecule type" value="Genomic_DNA"/>
</dbReference>
<gene>
    <name evidence="5" type="ORF">GCM10009759_54060</name>
</gene>
<dbReference type="InterPro" id="IPR036390">
    <property type="entry name" value="WH_DNA-bd_sf"/>
</dbReference>
<accession>A0ABN2XHX7</accession>
<dbReference type="Pfam" id="PF13545">
    <property type="entry name" value="HTH_Crp_2"/>
    <property type="match status" value="1"/>
</dbReference>
<dbReference type="Gene3D" id="1.10.10.10">
    <property type="entry name" value="Winged helix-like DNA-binding domain superfamily/Winged helix DNA-binding domain"/>
    <property type="match status" value="1"/>
</dbReference>
<evidence type="ECO:0000259" key="4">
    <source>
        <dbReference type="PROSITE" id="PS50042"/>
    </source>
</evidence>
<protein>
    <submittedName>
        <fullName evidence="5">Crp/Fnr family transcriptional regulator</fullName>
    </submittedName>
</protein>
<dbReference type="InterPro" id="IPR018490">
    <property type="entry name" value="cNMP-bd_dom_sf"/>
</dbReference>
<dbReference type="PANTHER" id="PTHR24567:SF68">
    <property type="entry name" value="DNA-BINDING TRANSCRIPTIONAL DUAL REGULATOR CRP"/>
    <property type="match status" value="1"/>
</dbReference>
<feature type="domain" description="Cyclic nucleotide-binding" evidence="4">
    <location>
        <begin position="12"/>
        <end position="97"/>
    </location>
</feature>
<dbReference type="PANTHER" id="PTHR24567">
    <property type="entry name" value="CRP FAMILY TRANSCRIPTIONAL REGULATORY PROTEIN"/>
    <property type="match status" value="1"/>
</dbReference>
<keyword evidence="2" id="KW-0238">DNA-binding</keyword>
<dbReference type="InterPro" id="IPR014710">
    <property type="entry name" value="RmlC-like_jellyroll"/>
</dbReference>
<dbReference type="PROSITE" id="PS50042">
    <property type="entry name" value="CNMP_BINDING_3"/>
    <property type="match status" value="1"/>
</dbReference>
<dbReference type="RefSeq" id="WP_344555495.1">
    <property type="nucleotide sequence ID" value="NZ_BAAANS010000041.1"/>
</dbReference>
<evidence type="ECO:0000256" key="2">
    <source>
        <dbReference type="ARBA" id="ARBA00023125"/>
    </source>
</evidence>
<dbReference type="InterPro" id="IPR050397">
    <property type="entry name" value="Env_Response_Regulators"/>
</dbReference>
<dbReference type="InterPro" id="IPR012318">
    <property type="entry name" value="HTH_CRP"/>
</dbReference>
<dbReference type="Pfam" id="PF00027">
    <property type="entry name" value="cNMP_binding"/>
    <property type="match status" value="1"/>
</dbReference>
<organism evidence="5 6">
    <name type="scientific">Kitasatospora saccharophila</name>
    <dbReference type="NCBI Taxonomy" id="407973"/>
    <lineage>
        <taxon>Bacteria</taxon>
        <taxon>Bacillati</taxon>
        <taxon>Actinomycetota</taxon>
        <taxon>Actinomycetes</taxon>
        <taxon>Kitasatosporales</taxon>
        <taxon>Streptomycetaceae</taxon>
        <taxon>Kitasatospora</taxon>
    </lineage>
</organism>
<dbReference type="InterPro" id="IPR036388">
    <property type="entry name" value="WH-like_DNA-bd_sf"/>
</dbReference>
<dbReference type="SUPFAM" id="SSF51206">
    <property type="entry name" value="cAMP-binding domain-like"/>
    <property type="match status" value="1"/>
</dbReference>
<reference evidence="5 6" key="1">
    <citation type="journal article" date="2019" name="Int. J. Syst. Evol. Microbiol.">
        <title>The Global Catalogue of Microorganisms (GCM) 10K type strain sequencing project: providing services to taxonomists for standard genome sequencing and annotation.</title>
        <authorList>
            <consortium name="The Broad Institute Genomics Platform"/>
            <consortium name="The Broad Institute Genome Sequencing Center for Infectious Disease"/>
            <person name="Wu L."/>
            <person name="Ma J."/>
        </authorList>
    </citation>
    <scope>NUCLEOTIDE SEQUENCE [LARGE SCALE GENOMIC DNA]</scope>
    <source>
        <strain evidence="5 6">JCM 14559</strain>
    </source>
</reference>
<dbReference type="CDD" id="cd00038">
    <property type="entry name" value="CAP_ED"/>
    <property type="match status" value="1"/>
</dbReference>
<evidence type="ECO:0000256" key="3">
    <source>
        <dbReference type="ARBA" id="ARBA00023163"/>
    </source>
</evidence>
<keyword evidence="1" id="KW-0805">Transcription regulation</keyword>
<evidence type="ECO:0000313" key="6">
    <source>
        <dbReference type="Proteomes" id="UP001500897"/>
    </source>
</evidence>
<dbReference type="Proteomes" id="UP001500897">
    <property type="component" value="Unassembled WGS sequence"/>
</dbReference>
<comment type="caution">
    <text evidence="5">The sequence shown here is derived from an EMBL/GenBank/DDBJ whole genome shotgun (WGS) entry which is preliminary data.</text>
</comment>
<dbReference type="SMART" id="SM00100">
    <property type="entry name" value="cNMP"/>
    <property type="match status" value="1"/>
</dbReference>
<evidence type="ECO:0000313" key="5">
    <source>
        <dbReference type="EMBL" id="GAA2111779.1"/>
    </source>
</evidence>
<keyword evidence="3" id="KW-0804">Transcription</keyword>
<sequence>MDDSRSTGRSPFLRSLTAEARKALDRIGCTRRFTSGQVLIEEGDGRQEVWLLLQGSAKVTRRIDDHKTSLVDIKVSGELLGEIAAMSCGPRTATVTACCDGVARVIAWPDLLLFLREHPEAMIALHQVLGERLRRSDRRRLEFGAYSVLIRLARVLVELADSYGTRIPDRGSPPRKTYRIEVNLTQPEFASLAGAKVRAVQEAFAELSRLELITRGERRTHVCDMDRLRVTALLDAAPSPVKHSA</sequence>
<proteinExistence type="predicted"/>
<evidence type="ECO:0000256" key="1">
    <source>
        <dbReference type="ARBA" id="ARBA00023015"/>
    </source>
</evidence>
<keyword evidence="6" id="KW-1185">Reference proteome</keyword>
<dbReference type="Gene3D" id="2.60.120.10">
    <property type="entry name" value="Jelly Rolls"/>
    <property type="match status" value="1"/>
</dbReference>